<dbReference type="InterPro" id="IPR027417">
    <property type="entry name" value="P-loop_NTPase"/>
</dbReference>
<feature type="region of interest" description="Disordered" evidence="1">
    <location>
        <begin position="166"/>
        <end position="190"/>
    </location>
</feature>
<proteinExistence type="predicted"/>
<evidence type="ECO:0000313" key="2">
    <source>
        <dbReference type="EMBL" id="KAJ7187588.1"/>
    </source>
</evidence>
<protein>
    <recommendedName>
        <fullName evidence="4">Helicase C-terminal domain-containing protein</fullName>
    </recommendedName>
</protein>
<evidence type="ECO:0008006" key="4">
    <source>
        <dbReference type="Google" id="ProtNLM"/>
    </source>
</evidence>
<gene>
    <name evidence="2" type="ORF">GGX14DRAFT_409058</name>
</gene>
<dbReference type="CDD" id="cd18785">
    <property type="entry name" value="SF2_C"/>
    <property type="match status" value="1"/>
</dbReference>
<sequence>MDPVGPEARALGLCRARLGLGPGLGVFTSPSPPKPGPDPGWARAAGPDGPLPMTYNDSELQNDLETSQAAARRNLGNKLIRDDPLCQVVIATIAFGQGFNVKTLLDSVMLGVPKTVAQALQQGGRVARDPSTSGRAVILAQSSAYTAAEKFLKSLWLNQVEGAGGKNESDNYEQREGASPHCKGVPQCVL</sequence>
<reference evidence="2" key="1">
    <citation type="submission" date="2023-03" db="EMBL/GenBank/DDBJ databases">
        <title>Massive genome expansion in bonnet fungi (Mycena s.s.) driven by repeated elements and novel gene families across ecological guilds.</title>
        <authorList>
            <consortium name="Lawrence Berkeley National Laboratory"/>
            <person name="Harder C.B."/>
            <person name="Miyauchi S."/>
            <person name="Viragh M."/>
            <person name="Kuo A."/>
            <person name="Thoen E."/>
            <person name="Andreopoulos B."/>
            <person name="Lu D."/>
            <person name="Skrede I."/>
            <person name="Drula E."/>
            <person name="Henrissat B."/>
            <person name="Morin E."/>
            <person name="Kohler A."/>
            <person name="Barry K."/>
            <person name="LaButti K."/>
            <person name="Morin E."/>
            <person name="Salamov A."/>
            <person name="Lipzen A."/>
            <person name="Mereny Z."/>
            <person name="Hegedus B."/>
            <person name="Baldrian P."/>
            <person name="Stursova M."/>
            <person name="Weitz H."/>
            <person name="Taylor A."/>
            <person name="Grigoriev I.V."/>
            <person name="Nagy L.G."/>
            <person name="Martin F."/>
            <person name="Kauserud H."/>
        </authorList>
    </citation>
    <scope>NUCLEOTIDE SEQUENCE</scope>
    <source>
        <strain evidence="2">9144</strain>
    </source>
</reference>
<dbReference type="Proteomes" id="UP001219525">
    <property type="component" value="Unassembled WGS sequence"/>
</dbReference>
<dbReference type="EMBL" id="JARJCW010000191">
    <property type="protein sequence ID" value="KAJ7187588.1"/>
    <property type="molecule type" value="Genomic_DNA"/>
</dbReference>
<name>A0AAD6UJX4_9AGAR</name>
<comment type="caution">
    <text evidence="2">The sequence shown here is derived from an EMBL/GenBank/DDBJ whole genome shotgun (WGS) entry which is preliminary data.</text>
</comment>
<dbReference type="Gene3D" id="3.40.50.300">
    <property type="entry name" value="P-loop containing nucleotide triphosphate hydrolases"/>
    <property type="match status" value="1"/>
</dbReference>
<dbReference type="AlphaFoldDB" id="A0AAD6UJX4"/>
<accession>A0AAD6UJX4</accession>
<keyword evidence="3" id="KW-1185">Reference proteome</keyword>
<organism evidence="2 3">
    <name type="scientific">Mycena pura</name>
    <dbReference type="NCBI Taxonomy" id="153505"/>
    <lineage>
        <taxon>Eukaryota</taxon>
        <taxon>Fungi</taxon>
        <taxon>Dikarya</taxon>
        <taxon>Basidiomycota</taxon>
        <taxon>Agaricomycotina</taxon>
        <taxon>Agaricomycetes</taxon>
        <taxon>Agaricomycetidae</taxon>
        <taxon>Agaricales</taxon>
        <taxon>Marasmiineae</taxon>
        <taxon>Mycenaceae</taxon>
        <taxon>Mycena</taxon>
    </lineage>
</organism>
<dbReference type="SUPFAM" id="SSF52540">
    <property type="entry name" value="P-loop containing nucleoside triphosphate hydrolases"/>
    <property type="match status" value="1"/>
</dbReference>
<feature type="region of interest" description="Disordered" evidence="1">
    <location>
        <begin position="25"/>
        <end position="54"/>
    </location>
</feature>
<evidence type="ECO:0000313" key="3">
    <source>
        <dbReference type="Proteomes" id="UP001219525"/>
    </source>
</evidence>
<evidence type="ECO:0000256" key="1">
    <source>
        <dbReference type="SAM" id="MobiDB-lite"/>
    </source>
</evidence>
<feature type="compositionally biased region" description="Basic and acidic residues" evidence="1">
    <location>
        <begin position="167"/>
        <end position="178"/>
    </location>
</feature>